<name>A0A6V7P5R0_ANACO</name>
<dbReference type="EMBL" id="LR862145">
    <property type="protein sequence ID" value="CAD1825998.1"/>
    <property type="molecule type" value="Genomic_DNA"/>
</dbReference>
<organism evidence="2">
    <name type="scientific">Ananas comosus var. bracteatus</name>
    <name type="common">red pineapple</name>
    <dbReference type="NCBI Taxonomy" id="296719"/>
    <lineage>
        <taxon>Eukaryota</taxon>
        <taxon>Viridiplantae</taxon>
        <taxon>Streptophyta</taxon>
        <taxon>Embryophyta</taxon>
        <taxon>Tracheophyta</taxon>
        <taxon>Spermatophyta</taxon>
        <taxon>Magnoliopsida</taxon>
        <taxon>Liliopsida</taxon>
        <taxon>Poales</taxon>
        <taxon>Bromeliaceae</taxon>
        <taxon>Bromelioideae</taxon>
        <taxon>Ananas</taxon>
    </lineage>
</organism>
<evidence type="ECO:0000256" key="1">
    <source>
        <dbReference type="SAM" id="MobiDB-lite"/>
    </source>
</evidence>
<proteinExistence type="predicted"/>
<evidence type="ECO:0000313" key="2">
    <source>
        <dbReference type="EMBL" id="CAD1825998.1"/>
    </source>
</evidence>
<dbReference type="AlphaFoldDB" id="A0A6V7P5R0"/>
<gene>
    <name evidence="2" type="ORF">CB5_LOCUS9209</name>
</gene>
<accession>A0A6V7P5R0</accession>
<protein>
    <submittedName>
        <fullName evidence="2">Uncharacterized protein</fullName>
    </submittedName>
</protein>
<feature type="region of interest" description="Disordered" evidence="1">
    <location>
        <begin position="23"/>
        <end position="42"/>
    </location>
</feature>
<sequence length="186" mass="21230">MALASTSQHSFLTGKPLSSLIPAAKQSSHHSLHRSHAGPHRRKIVKTHLRRILGAIISWRNWRWSRSQPGFLLLDQSMARWQRSLVVELGAGLPVGCAEAVRTEDQQFKDQHLHQPPSSTTSGRRVRLRRAVLWRRVGLVTIYILCSGSQRCRRCRRGIRCLRGILSSWHGCDGDQKFFQSAGRRR</sequence>
<feature type="compositionally biased region" description="Basic residues" evidence="1">
    <location>
        <begin position="27"/>
        <end position="42"/>
    </location>
</feature>
<reference evidence="2" key="1">
    <citation type="submission" date="2020-07" db="EMBL/GenBank/DDBJ databases">
        <authorList>
            <person name="Lin J."/>
        </authorList>
    </citation>
    <scope>NUCLEOTIDE SEQUENCE</scope>
</reference>